<dbReference type="PIRSF" id="PIRSF020269">
    <property type="entry name" value="DUF1121"/>
    <property type="match status" value="1"/>
</dbReference>
<dbReference type="PANTHER" id="PTHR36179">
    <property type="entry name" value="LUD_DOM DOMAIN-CONTAINING PROTEIN"/>
    <property type="match status" value="1"/>
</dbReference>
<organism evidence="2 3">
    <name type="scientific">Paenibacillus graminis</name>
    <dbReference type="NCBI Taxonomy" id="189425"/>
    <lineage>
        <taxon>Bacteria</taxon>
        <taxon>Bacillati</taxon>
        <taxon>Bacillota</taxon>
        <taxon>Bacilli</taxon>
        <taxon>Bacillales</taxon>
        <taxon>Paenibacillaceae</taxon>
        <taxon>Paenibacillus</taxon>
    </lineage>
</organism>
<keyword evidence="3" id="KW-1185">Reference proteome</keyword>
<dbReference type="OrthoDB" id="9809147at2"/>
<name>A0A089M9D9_9BACL</name>
<evidence type="ECO:0000259" key="1">
    <source>
        <dbReference type="Pfam" id="PF02589"/>
    </source>
</evidence>
<sequence>MQGKENSIKARNRLLASKVIKNLQSRKFEAYYCDNAIEAVEKALSFIPEHSSVSWGGSVTLEEIGLLNRVRQGSYMITDRDKAQTMEERYDLMRQSLLCDTYLTSFNAVSEDGILVNIDSVGNRTAAITFGPKSVIAIVGINKVCKTAEDAVIRARTYAAPINVYRCSCSSSPFLHSPQKTPCLINGACGDCKTDDCICSYIVQTRMCKPAGRIKVILVGESLGF</sequence>
<gene>
    <name evidence="2" type="ORF">PGRAT_15990</name>
</gene>
<reference evidence="2 3" key="1">
    <citation type="submission" date="2014-08" db="EMBL/GenBank/DDBJ databases">
        <title>Comparative genomics of the Paenibacillus odorifer group.</title>
        <authorList>
            <person name="den Bakker H.C."/>
            <person name="Tsai Y.-C."/>
            <person name="Martin N."/>
            <person name="Korlach J."/>
            <person name="Wiedmann M."/>
        </authorList>
    </citation>
    <scope>NUCLEOTIDE SEQUENCE [LARGE SCALE GENOMIC DNA]</scope>
    <source>
        <strain evidence="2 3">DSM 15220</strain>
    </source>
</reference>
<dbReference type="Pfam" id="PF02589">
    <property type="entry name" value="LUD_dom"/>
    <property type="match status" value="1"/>
</dbReference>
<dbReference type="EMBL" id="CP009287">
    <property type="protein sequence ID" value="AIQ68955.1"/>
    <property type="molecule type" value="Genomic_DNA"/>
</dbReference>
<dbReference type="InterPro" id="IPR009501">
    <property type="entry name" value="UCP020269"/>
</dbReference>
<dbReference type="InterPro" id="IPR003741">
    <property type="entry name" value="LUD_dom"/>
</dbReference>
<dbReference type="eggNOG" id="COG1139">
    <property type="taxonomic scope" value="Bacteria"/>
</dbReference>
<evidence type="ECO:0000313" key="3">
    <source>
        <dbReference type="Proteomes" id="UP000029500"/>
    </source>
</evidence>
<dbReference type="RefSeq" id="WP_025703256.1">
    <property type="nucleotide sequence ID" value="NZ_CP009287.1"/>
</dbReference>
<accession>A0A089M9D9</accession>
<dbReference type="AlphaFoldDB" id="A0A089M9D9"/>
<dbReference type="STRING" id="189425.PGRAT_15990"/>
<dbReference type="KEGG" id="pgm:PGRAT_15990"/>
<protein>
    <submittedName>
        <fullName evidence="2">Membrane protein</fullName>
    </submittedName>
</protein>
<evidence type="ECO:0000313" key="2">
    <source>
        <dbReference type="EMBL" id="AIQ68955.1"/>
    </source>
</evidence>
<dbReference type="HOGENOM" id="CLU_107893_1_0_9"/>
<proteinExistence type="predicted"/>
<dbReference type="PANTHER" id="PTHR36179:SF2">
    <property type="entry name" value="LUD DOMAIN-CONTAINING PROTEIN"/>
    <property type="match status" value="1"/>
</dbReference>
<dbReference type="Proteomes" id="UP000029500">
    <property type="component" value="Chromosome"/>
</dbReference>
<feature type="domain" description="LUD" evidence="1">
    <location>
        <begin position="18"/>
        <end position="219"/>
    </location>
</feature>